<comment type="caution">
    <text evidence="1">The sequence shown here is derived from an EMBL/GenBank/DDBJ whole genome shotgun (WGS) entry which is preliminary data.</text>
</comment>
<gene>
    <name evidence="1" type="ORF">LCGC14_1009680</name>
</gene>
<dbReference type="EMBL" id="LAZR01003957">
    <property type="protein sequence ID" value="KKN13115.1"/>
    <property type="molecule type" value="Genomic_DNA"/>
</dbReference>
<proteinExistence type="predicted"/>
<name>A0A0F9N0P7_9ZZZZ</name>
<evidence type="ECO:0000313" key="1">
    <source>
        <dbReference type="EMBL" id="KKN13115.1"/>
    </source>
</evidence>
<organism evidence="1">
    <name type="scientific">marine sediment metagenome</name>
    <dbReference type="NCBI Taxonomy" id="412755"/>
    <lineage>
        <taxon>unclassified sequences</taxon>
        <taxon>metagenomes</taxon>
        <taxon>ecological metagenomes</taxon>
    </lineage>
</organism>
<protein>
    <submittedName>
        <fullName evidence="1">Uncharacterized protein</fullName>
    </submittedName>
</protein>
<dbReference type="AlphaFoldDB" id="A0A0F9N0P7"/>
<accession>A0A0F9N0P7</accession>
<sequence>MARMKKTELIEKLKQSDVEFDENAKYNDLAALLPKSPEILTTETIMEPPPPQEKTPASSQSCGTCRSYGFVKTRGFMVCTIRGGRRKNTEGGSCKFYGVNDG</sequence>
<reference evidence="1" key="1">
    <citation type="journal article" date="2015" name="Nature">
        <title>Complex archaea that bridge the gap between prokaryotes and eukaryotes.</title>
        <authorList>
            <person name="Spang A."/>
            <person name="Saw J.H."/>
            <person name="Jorgensen S.L."/>
            <person name="Zaremba-Niedzwiedzka K."/>
            <person name="Martijn J."/>
            <person name="Lind A.E."/>
            <person name="van Eijk R."/>
            <person name="Schleper C."/>
            <person name="Guy L."/>
            <person name="Ettema T.J."/>
        </authorList>
    </citation>
    <scope>NUCLEOTIDE SEQUENCE</scope>
</reference>